<dbReference type="GO" id="GO:0046873">
    <property type="term" value="F:metal ion transmembrane transporter activity"/>
    <property type="evidence" value="ECO:0007669"/>
    <property type="project" value="InterPro"/>
</dbReference>
<evidence type="ECO:0008006" key="7">
    <source>
        <dbReference type="Google" id="ProtNLM"/>
    </source>
</evidence>
<evidence type="ECO:0000256" key="2">
    <source>
        <dbReference type="ARBA" id="ARBA00022692"/>
    </source>
</evidence>
<keyword evidence="4 5" id="KW-0472">Membrane</keyword>
<evidence type="ECO:0000256" key="3">
    <source>
        <dbReference type="ARBA" id="ARBA00022989"/>
    </source>
</evidence>
<name>X1AJM6_9ZZZZ</name>
<proteinExistence type="predicted"/>
<feature type="transmembrane region" description="Helical" evidence="5">
    <location>
        <begin position="39"/>
        <end position="60"/>
    </location>
</feature>
<comment type="subcellular location">
    <subcellularLocation>
        <location evidence="1">Membrane</location>
        <topology evidence="1">Multi-pass membrane protein</topology>
    </subcellularLocation>
</comment>
<dbReference type="InterPro" id="IPR003689">
    <property type="entry name" value="ZIP"/>
</dbReference>
<dbReference type="GO" id="GO:0016020">
    <property type="term" value="C:membrane"/>
    <property type="evidence" value="ECO:0007669"/>
    <property type="project" value="UniProtKB-SubCell"/>
</dbReference>
<protein>
    <recommendedName>
        <fullName evidence="7">ZIP zinc transporter</fullName>
    </recommendedName>
</protein>
<comment type="caution">
    <text evidence="6">The sequence shown here is derived from an EMBL/GenBank/DDBJ whole genome shotgun (WGS) entry which is preliminary data.</text>
</comment>
<evidence type="ECO:0000256" key="4">
    <source>
        <dbReference type="ARBA" id="ARBA00023136"/>
    </source>
</evidence>
<sequence length="248" mass="27036">MYLLLIIIFSILGSIGAIIFAGIFLLIKEKAQKVFIPCLISYATGTLLAAAFLGLIRQAVTDSEPVIVLSVVLGGIVCFFLLEKLIIWRHCHNEKCELHGTAGPILLIGDAFHNFIDGMIIASSFLINFQIGVVTSISIITHEIPQEVGDFAILLNGGYSKKRAFLLNLLSSITTIPGAIISFFLLEIFNSIIPYIMAFSAASFLYIALSDLTPELHHKSDFGTNLRQIVLILAGIGTIVLILSLKFI</sequence>
<evidence type="ECO:0000256" key="5">
    <source>
        <dbReference type="SAM" id="Phobius"/>
    </source>
</evidence>
<dbReference type="Pfam" id="PF02535">
    <property type="entry name" value="Zip"/>
    <property type="match status" value="1"/>
</dbReference>
<feature type="transmembrane region" description="Helical" evidence="5">
    <location>
        <begin position="229"/>
        <end position="247"/>
    </location>
</feature>
<gene>
    <name evidence="6" type="ORF">S01H4_09008</name>
</gene>
<keyword evidence="3 5" id="KW-1133">Transmembrane helix</keyword>
<dbReference type="AlphaFoldDB" id="X1AJM6"/>
<keyword evidence="2 5" id="KW-0812">Transmembrane</keyword>
<dbReference type="EMBL" id="BART01003183">
    <property type="protein sequence ID" value="GAG72768.1"/>
    <property type="molecule type" value="Genomic_DNA"/>
</dbReference>
<accession>X1AJM6</accession>
<feature type="transmembrane region" description="Helical" evidence="5">
    <location>
        <begin position="192"/>
        <end position="209"/>
    </location>
</feature>
<dbReference type="PANTHER" id="PTHR16950:SF16">
    <property type="entry name" value="ZINC TRANSPORTER ZIP13"/>
    <property type="match status" value="1"/>
</dbReference>
<evidence type="ECO:0000313" key="6">
    <source>
        <dbReference type="EMBL" id="GAG72768.1"/>
    </source>
</evidence>
<feature type="transmembrane region" description="Helical" evidence="5">
    <location>
        <begin position="6"/>
        <end position="27"/>
    </location>
</feature>
<organism evidence="6">
    <name type="scientific">marine sediment metagenome</name>
    <dbReference type="NCBI Taxonomy" id="412755"/>
    <lineage>
        <taxon>unclassified sequences</taxon>
        <taxon>metagenomes</taxon>
        <taxon>ecological metagenomes</taxon>
    </lineage>
</organism>
<feature type="transmembrane region" description="Helical" evidence="5">
    <location>
        <begin position="66"/>
        <end position="82"/>
    </location>
</feature>
<evidence type="ECO:0000256" key="1">
    <source>
        <dbReference type="ARBA" id="ARBA00004141"/>
    </source>
</evidence>
<dbReference type="PANTHER" id="PTHR16950">
    <property type="entry name" value="ZINC TRANSPORTER SLC39A7 HISTIDINE-RICH MEMBRANE PROTEIN KE4"/>
    <property type="match status" value="1"/>
</dbReference>
<reference evidence="6" key="1">
    <citation type="journal article" date="2014" name="Front. Microbiol.">
        <title>High frequency of phylogenetically diverse reductive dehalogenase-homologous genes in deep subseafloor sedimentary metagenomes.</title>
        <authorList>
            <person name="Kawai M."/>
            <person name="Futagami T."/>
            <person name="Toyoda A."/>
            <person name="Takaki Y."/>
            <person name="Nishi S."/>
            <person name="Hori S."/>
            <person name="Arai W."/>
            <person name="Tsubouchi T."/>
            <person name="Morono Y."/>
            <person name="Uchiyama I."/>
            <person name="Ito T."/>
            <person name="Fujiyama A."/>
            <person name="Inagaki F."/>
            <person name="Takami H."/>
        </authorList>
    </citation>
    <scope>NUCLEOTIDE SEQUENCE</scope>
    <source>
        <strain evidence="6">Expedition CK06-06</strain>
    </source>
</reference>
<feature type="transmembrane region" description="Helical" evidence="5">
    <location>
        <begin position="165"/>
        <end position="186"/>
    </location>
</feature>